<evidence type="ECO:0000313" key="5">
    <source>
        <dbReference type="Proteomes" id="UP000198415"/>
    </source>
</evidence>
<gene>
    <name evidence="4" type="ORF">SAMN06264365_105351</name>
</gene>
<dbReference type="PROSITE" id="PS50921">
    <property type="entry name" value="ANTAR"/>
    <property type="match status" value="1"/>
</dbReference>
<sequence>MDAWFHPVGAEAFEVMTSGGGADKHRAVVRGLIDRQPDHLDLLQRVCRAAVGALSACGAGISVMTADGTRGVSAASDPVSERIEELQFVLGEGPCLDAFASRRPVLTTDLTAAATYQWPVYAPAAQDGGVRAVFAFPLQVGAVRLGVIDIFRDRVGPLTDEELRTALGFAEVTVEALLDRQANGHLRDGDGAAVLGVGRRAELFQAQGMVMVQLGVSIGEALARIRAYAYAENLSLDDVARDVVNRRLRLDGDTE</sequence>
<evidence type="ECO:0000313" key="4">
    <source>
        <dbReference type="EMBL" id="SNR77148.1"/>
    </source>
</evidence>
<dbReference type="Proteomes" id="UP000198415">
    <property type="component" value="Unassembled WGS sequence"/>
</dbReference>
<dbReference type="PIRSF" id="PIRSF036625">
    <property type="entry name" value="GAF_ANTAR"/>
    <property type="match status" value="1"/>
</dbReference>
<dbReference type="SMART" id="SM01012">
    <property type="entry name" value="ANTAR"/>
    <property type="match status" value="1"/>
</dbReference>
<reference evidence="4 5" key="1">
    <citation type="submission" date="2017-06" db="EMBL/GenBank/DDBJ databases">
        <authorList>
            <person name="Kim H.J."/>
            <person name="Triplett B.A."/>
        </authorList>
    </citation>
    <scope>NUCLEOTIDE SEQUENCE [LARGE SCALE GENOMIC DNA]</scope>
    <source>
        <strain evidence="4 5">DSM 43151</strain>
    </source>
</reference>
<organism evidence="4 5">
    <name type="scientific">Actinoplanes regularis</name>
    <dbReference type="NCBI Taxonomy" id="52697"/>
    <lineage>
        <taxon>Bacteria</taxon>
        <taxon>Bacillati</taxon>
        <taxon>Actinomycetota</taxon>
        <taxon>Actinomycetes</taxon>
        <taxon>Micromonosporales</taxon>
        <taxon>Micromonosporaceae</taxon>
        <taxon>Actinoplanes</taxon>
    </lineage>
</organism>
<dbReference type="InterPro" id="IPR003018">
    <property type="entry name" value="GAF"/>
</dbReference>
<evidence type="ECO:0000256" key="1">
    <source>
        <dbReference type="ARBA" id="ARBA00023015"/>
    </source>
</evidence>
<dbReference type="RefSeq" id="WP_307833931.1">
    <property type="nucleotide sequence ID" value="NZ_BOMU01000035.1"/>
</dbReference>
<dbReference type="EMBL" id="FZNR01000005">
    <property type="protein sequence ID" value="SNR77148.1"/>
    <property type="molecule type" value="Genomic_DNA"/>
</dbReference>
<evidence type="ECO:0000256" key="2">
    <source>
        <dbReference type="ARBA" id="ARBA00023163"/>
    </source>
</evidence>
<keyword evidence="5" id="KW-1185">Reference proteome</keyword>
<accession>A0A238Z2H9</accession>
<dbReference type="InterPro" id="IPR029016">
    <property type="entry name" value="GAF-like_dom_sf"/>
</dbReference>
<dbReference type="AlphaFoldDB" id="A0A238Z2H9"/>
<dbReference type="InterPro" id="IPR036388">
    <property type="entry name" value="WH-like_DNA-bd_sf"/>
</dbReference>
<dbReference type="SUPFAM" id="SSF55781">
    <property type="entry name" value="GAF domain-like"/>
    <property type="match status" value="1"/>
</dbReference>
<evidence type="ECO:0000259" key="3">
    <source>
        <dbReference type="PROSITE" id="PS50921"/>
    </source>
</evidence>
<dbReference type="GO" id="GO:0003723">
    <property type="term" value="F:RNA binding"/>
    <property type="evidence" value="ECO:0007669"/>
    <property type="project" value="InterPro"/>
</dbReference>
<dbReference type="Gene3D" id="1.10.10.10">
    <property type="entry name" value="Winged helix-like DNA-binding domain superfamily/Winged helix DNA-binding domain"/>
    <property type="match status" value="1"/>
</dbReference>
<name>A0A238Z2H9_9ACTN</name>
<feature type="domain" description="ANTAR" evidence="3">
    <location>
        <begin position="183"/>
        <end position="244"/>
    </location>
</feature>
<keyword evidence="2" id="KW-0804">Transcription</keyword>
<dbReference type="InterPro" id="IPR012074">
    <property type="entry name" value="GAF_ANTAR"/>
</dbReference>
<keyword evidence="1" id="KW-0805">Transcription regulation</keyword>
<dbReference type="Gene3D" id="3.30.450.40">
    <property type="match status" value="1"/>
</dbReference>
<dbReference type="Pfam" id="PF13185">
    <property type="entry name" value="GAF_2"/>
    <property type="match status" value="1"/>
</dbReference>
<dbReference type="InterPro" id="IPR005561">
    <property type="entry name" value="ANTAR"/>
</dbReference>
<proteinExistence type="predicted"/>
<protein>
    <submittedName>
        <fullName evidence="4">ANTAR domain-containing protein</fullName>
    </submittedName>
</protein>
<dbReference type="SMART" id="SM00065">
    <property type="entry name" value="GAF"/>
    <property type="match status" value="1"/>
</dbReference>
<dbReference type="Pfam" id="PF03861">
    <property type="entry name" value="ANTAR"/>
    <property type="match status" value="1"/>
</dbReference>